<dbReference type="Gene3D" id="3.40.462.20">
    <property type="match status" value="1"/>
</dbReference>
<dbReference type="SUPFAM" id="SSF56176">
    <property type="entry name" value="FAD-binding/transporter-associated domain-like"/>
    <property type="match status" value="1"/>
</dbReference>
<dbReference type="Gene3D" id="3.30.43.10">
    <property type="entry name" value="Uridine Diphospho-n-acetylenolpyruvylglucosamine Reductase, domain 2"/>
    <property type="match status" value="1"/>
</dbReference>
<feature type="domain" description="FAD-binding PCMH-type" evidence="6">
    <location>
        <begin position="35"/>
        <end position="205"/>
    </location>
</feature>
<dbReference type="PROSITE" id="PS00862">
    <property type="entry name" value="OX2_COVAL_FAD"/>
    <property type="match status" value="1"/>
</dbReference>
<evidence type="ECO:0000256" key="3">
    <source>
        <dbReference type="ARBA" id="ARBA00022630"/>
    </source>
</evidence>
<dbReference type="AlphaFoldDB" id="A0A2Y8ZR75"/>
<sequence length="466" mass="49796">MNALATLLQSRFEGRVVTAEDADYRSSAAVWNGMFEKHPAAVVRCASVTDVSIAIRVARDQGVPLSVRGGGHQISGAAVADDALVIDLSGMRTCSYRPATGRVVVGGGALLGDLDRECARNGVAVPAGMVSHTGVAGLTLGGGIGWLCRSRGLTCDSLTRVTMVDHLGEVVTASESDHPDLFWAVRGGGGNFGVVTGFEFDTAPLGLVTYGMQVHDLRDAATVLAHLEDTREHWPRELQVLVRLQRFVGHDVEPDPRSPMVLTIEWLWDGTPAEQVRNLLPRTDRETVSVRRFTSVQAQQDHRFGHGRRYYMKPGYLRDFGPASAASLIEAARSAPPGDAQLEILQLGGAICDVPTEQTAFPGRDAVMAINVQAGWEDRSDDEQLVGWARAAHASVVPGGTGAYANFAGSDRPDLAAVFGEETLSRLREVKATYDPQDVFRPAIHIEPAAVHGAPAADSEPKGALL</sequence>
<reference evidence="8" key="1">
    <citation type="submission" date="2016-10" db="EMBL/GenBank/DDBJ databases">
        <authorList>
            <person name="Varghese N."/>
            <person name="Submissions S."/>
        </authorList>
    </citation>
    <scope>NUCLEOTIDE SEQUENCE [LARGE SCALE GENOMIC DNA]</scope>
    <source>
        <strain evidence="8">DSM 22951</strain>
    </source>
</reference>
<protein>
    <submittedName>
        <fullName evidence="7">FAD/FMN-containing dehydrogenase</fullName>
    </submittedName>
</protein>
<organism evidence="7 8">
    <name type="scientific">Branchiibius hedensis</name>
    <dbReference type="NCBI Taxonomy" id="672460"/>
    <lineage>
        <taxon>Bacteria</taxon>
        <taxon>Bacillati</taxon>
        <taxon>Actinomycetota</taxon>
        <taxon>Actinomycetes</taxon>
        <taxon>Micrococcales</taxon>
        <taxon>Dermacoccaceae</taxon>
        <taxon>Branchiibius</taxon>
    </lineage>
</organism>
<comment type="cofactor">
    <cofactor evidence="1">
        <name>FAD</name>
        <dbReference type="ChEBI" id="CHEBI:57692"/>
    </cofactor>
</comment>
<dbReference type="InterPro" id="IPR016166">
    <property type="entry name" value="FAD-bd_PCMH"/>
</dbReference>
<dbReference type="InterPro" id="IPR016169">
    <property type="entry name" value="FAD-bd_PCMH_sub2"/>
</dbReference>
<dbReference type="InterPro" id="IPR016167">
    <property type="entry name" value="FAD-bd_PCMH_sub1"/>
</dbReference>
<evidence type="ECO:0000259" key="6">
    <source>
        <dbReference type="PROSITE" id="PS51387"/>
    </source>
</evidence>
<dbReference type="OrthoDB" id="9775082at2"/>
<dbReference type="Proteomes" id="UP000250028">
    <property type="component" value="Unassembled WGS sequence"/>
</dbReference>
<dbReference type="PANTHER" id="PTHR42973:SF39">
    <property type="entry name" value="FAD-BINDING PCMH-TYPE DOMAIN-CONTAINING PROTEIN"/>
    <property type="match status" value="1"/>
</dbReference>
<keyword evidence="5" id="KW-0560">Oxidoreductase</keyword>
<evidence type="ECO:0000313" key="8">
    <source>
        <dbReference type="Proteomes" id="UP000250028"/>
    </source>
</evidence>
<dbReference type="Pfam" id="PF01565">
    <property type="entry name" value="FAD_binding_4"/>
    <property type="match status" value="1"/>
</dbReference>
<keyword evidence="4" id="KW-0274">FAD</keyword>
<gene>
    <name evidence="7" type="ORF">SAMN04489750_1135</name>
</gene>
<keyword evidence="8" id="KW-1185">Reference proteome</keyword>
<dbReference type="InterPro" id="IPR050416">
    <property type="entry name" value="FAD-linked_Oxidoreductase"/>
</dbReference>
<evidence type="ECO:0000313" key="7">
    <source>
        <dbReference type="EMBL" id="SSA33838.1"/>
    </source>
</evidence>
<dbReference type="PROSITE" id="PS51387">
    <property type="entry name" value="FAD_PCMH"/>
    <property type="match status" value="1"/>
</dbReference>
<evidence type="ECO:0000256" key="5">
    <source>
        <dbReference type="ARBA" id="ARBA00023002"/>
    </source>
</evidence>
<dbReference type="InterPro" id="IPR006094">
    <property type="entry name" value="Oxid_FAD_bind_N"/>
</dbReference>
<dbReference type="InterPro" id="IPR012951">
    <property type="entry name" value="BBE"/>
</dbReference>
<evidence type="ECO:0000256" key="4">
    <source>
        <dbReference type="ARBA" id="ARBA00022827"/>
    </source>
</evidence>
<proteinExistence type="inferred from homology"/>
<dbReference type="Pfam" id="PF08031">
    <property type="entry name" value="BBE"/>
    <property type="match status" value="1"/>
</dbReference>
<dbReference type="RefSeq" id="WP_109684479.1">
    <property type="nucleotide sequence ID" value="NZ_QGDN01000001.1"/>
</dbReference>
<evidence type="ECO:0000256" key="2">
    <source>
        <dbReference type="ARBA" id="ARBA00005466"/>
    </source>
</evidence>
<keyword evidence="3" id="KW-0285">Flavoprotein</keyword>
<comment type="similarity">
    <text evidence="2">Belongs to the oxygen-dependent FAD-linked oxidoreductase family.</text>
</comment>
<dbReference type="InterPro" id="IPR006093">
    <property type="entry name" value="Oxy_OxRdtase_FAD_BS"/>
</dbReference>
<dbReference type="EMBL" id="UESZ01000001">
    <property type="protein sequence ID" value="SSA33838.1"/>
    <property type="molecule type" value="Genomic_DNA"/>
</dbReference>
<evidence type="ECO:0000256" key="1">
    <source>
        <dbReference type="ARBA" id="ARBA00001974"/>
    </source>
</evidence>
<name>A0A2Y8ZR75_9MICO</name>
<dbReference type="PANTHER" id="PTHR42973">
    <property type="entry name" value="BINDING OXIDOREDUCTASE, PUTATIVE (AFU_ORTHOLOGUE AFUA_1G17690)-RELATED"/>
    <property type="match status" value="1"/>
</dbReference>
<dbReference type="GO" id="GO:0071949">
    <property type="term" value="F:FAD binding"/>
    <property type="evidence" value="ECO:0007669"/>
    <property type="project" value="InterPro"/>
</dbReference>
<accession>A0A2Y8ZR75</accession>
<dbReference type="GO" id="GO:0016491">
    <property type="term" value="F:oxidoreductase activity"/>
    <property type="evidence" value="ECO:0007669"/>
    <property type="project" value="UniProtKB-KW"/>
</dbReference>
<dbReference type="Gene3D" id="3.30.465.10">
    <property type="match status" value="1"/>
</dbReference>
<dbReference type="InterPro" id="IPR036318">
    <property type="entry name" value="FAD-bd_PCMH-like_sf"/>
</dbReference>